<evidence type="ECO:0000256" key="2">
    <source>
        <dbReference type="ARBA" id="ARBA00022448"/>
    </source>
</evidence>
<dbReference type="AlphaFoldDB" id="A0A2N7W5H4"/>
<evidence type="ECO:0000256" key="8">
    <source>
        <dbReference type="ARBA" id="ARBA00022970"/>
    </source>
</evidence>
<proteinExistence type="predicted"/>
<keyword evidence="9 11" id="KW-1133">Transmembrane helix</keyword>
<dbReference type="CDD" id="cd06261">
    <property type="entry name" value="TM_PBP2"/>
    <property type="match status" value="1"/>
</dbReference>
<sequence>MIELRHISQRFAGPNGWVEALHDINLSIPAGQIFGIIGRSGAGKSTLVRTINLLARPSAGEVVVDGKVLNTLPAQALREARREIGMVFQHFNLLNSRTVFDNVALPLEPAGMKRAAIEATVLPLLELVGLTALKDRYPAHISGGQKQRVGIAREVDRGLIETAEALGASTRQIVFKVLWPEALPGNVAGLTITFVSLVGYSAMAGAIGGGGLGDLGIRYGYQRFLPEVMVTVVVILIVFVQLVQSFGDWLVRRLSHR</sequence>
<dbReference type="GO" id="GO:0005524">
    <property type="term" value="F:ATP binding"/>
    <property type="evidence" value="ECO:0007669"/>
    <property type="project" value="UniProtKB-KW"/>
</dbReference>
<evidence type="ECO:0000256" key="11">
    <source>
        <dbReference type="SAM" id="Phobius"/>
    </source>
</evidence>
<evidence type="ECO:0000256" key="7">
    <source>
        <dbReference type="ARBA" id="ARBA00022967"/>
    </source>
</evidence>
<dbReference type="GO" id="GO:0055085">
    <property type="term" value="P:transmembrane transport"/>
    <property type="evidence" value="ECO:0007669"/>
    <property type="project" value="InterPro"/>
</dbReference>
<keyword evidence="7" id="KW-1278">Translocase</keyword>
<keyword evidence="5" id="KW-0547">Nucleotide-binding</keyword>
<evidence type="ECO:0000313" key="13">
    <source>
        <dbReference type="EMBL" id="PMS24660.1"/>
    </source>
</evidence>
<dbReference type="GO" id="GO:0016887">
    <property type="term" value="F:ATP hydrolysis activity"/>
    <property type="evidence" value="ECO:0007669"/>
    <property type="project" value="InterPro"/>
</dbReference>
<keyword evidence="6" id="KW-0067">ATP-binding</keyword>
<evidence type="ECO:0000256" key="9">
    <source>
        <dbReference type="ARBA" id="ARBA00022989"/>
    </source>
</evidence>
<dbReference type="Gene3D" id="3.40.50.300">
    <property type="entry name" value="P-loop containing nucleotide triphosphate hydrolases"/>
    <property type="match status" value="1"/>
</dbReference>
<accession>A0A2N7W5H4</accession>
<dbReference type="EMBL" id="PNYB01000009">
    <property type="protein sequence ID" value="PMS24660.1"/>
    <property type="molecule type" value="Genomic_DNA"/>
</dbReference>
<evidence type="ECO:0000256" key="10">
    <source>
        <dbReference type="ARBA" id="ARBA00023136"/>
    </source>
</evidence>
<dbReference type="InterPro" id="IPR003439">
    <property type="entry name" value="ABC_transporter-like_ATP-bd"/>
</dbReference>
<dbReference type="RefSeq" id="WP_102610175.1">
    <property type="nucleotide sequence ID" value="NZ_CADIKD010000003.1"/>
</dbReference>
<evidence type="ECO:0000313" key="14">
    <source>
        <dbReference type="Proteomes" id="UP000235347"/>
    </source>
</evidence>
<dbReference type="InterPro" id="IPR035906">
    <property type="entry name" value="MetI-like_sf"/>
</dbReference>
<keyword evidence="10 11" id="KW-0472">Membrane</keyword>
<evidence type="ECO:0000256" key="3">
    <source>
        <dbReference type="ARBA" id="ARBA00022475"/>
    </source>
</evidence>
<evidence type="ECO:0000256" key="4">
    <source>
        <dbReference type="ARBA" id="ARBA00022692"/>
    </source>
</evidence>
<dbReference type="Pfam" id="PF00005">
    <property type="entry name" value="ABC_tran"/>
    <property type="match status" value="1"/>
</dbReference>
<feature type="transmembrane region" description="Helical" evidence="11">
    <location>
        <begin position="228"/>
        <end position="251"/>
    </location>
</feature>
<dbReference type="InterPro" id="IPR000515">
    <property type="entry name" value="MetI-like"/>
</dbReference>
<protein>
    <recommendedName>
        <fullName evidence="12">ABC transporter domain-containing protein</fullName>
    </recommendedName>
</protein>
<dbReference type="SUPFAM" id="SSF161098">
    <property type="entry name" value="MetI-like"/>
    <property type="match status" value="1"/>
</dbReference>
<evidence type="ECO:0000259" key="12">
    <source>
        <dbReference type="PROSITE" id="PS50893"/>
    </source>
</evidence>
<evidence type="ECO:0000256" key="5">
    <source>
        <dbReference type="ARBA" id="ARBA00022741"/>
    </source>
</evidence>
<dbReference type="Proteomes" id="UP000235347">
    <property type="component" value="Unassembled WGS sequence"/>
</dbReference>
<organism evidence="13 14">
    <name type="scientific">Trinickia soli</name>
    <dbReference type="NCBI Taxonomy" id="380675"/>
    <lineage>
        <taxon>Bacteria</taxon>
        <taxon>Pseudomonadati</taxon>
        <taxon>Pseudomonadota</taxon>
        <taxon>Betaproteobacteria</taxon>
        <taxon>Burkholderiales</taxon>
        <taxon>Burkholderiaceae</taxon>
        <taxon>Trinickia</taxon>
    </lineage>
</organism>
<keyword evidence="14" id="KW-1185">Reference proteome</keyword>
<dbReference type="PANTHER" id="PTHR43166:SF30">
    <property type="entry name" value="METHIONINE IMPORT ATP-BINDING PROTEIN METN"/>
    <property type="match status" value="1"/>
</dbReference>
<dbReference type="GO" id="GO:0006865">
    <property type="term" value="P:amino acid transport"/>
    <property type="evidence" value="ECO:0007669"/>
    <property type="project" value="UniProtKB-KW"/>
</dbReference>
<dbReference type="PROSITE" id="PS50893">
    <property type="entry name" value="ABC_TRANSPORTER_2"/>
    <property type="match status" value="1"/>
</dbReference>
<evidence type="ECO:0000256" key="1">
    <source>
        <dbReference type="ARBA" id="ARBA00004651"/>
    </source>
</evidence>
<comment type="subcellular location">
    <subcellularLocation>
        <location evidence="1">Cell membrane</location>
        <topology evidence="1">Multi-pass membrane protein</topology>
    </subcellularLocation>
</comment>
<gene>
    <name evidence="13" type="ORF">C0Z19_12650</name>
</gene>
<dbReference type="Gene3D" id="1.10.3720.10">
    <property type="entry name" value="MetI-like"/>
    <property type="match status" value="1"/>
</dbReference>
<feature type="transmembrane region" description="Helical" evidence="11">
    <location>
        <begin position="187"/>
        <end position="208"/>
    </location>
</feature>
<feature type="domain" description="ABC transporter" evidence="12">
    <location>
        <begin position="2"/>
        <end position="237"/>
    </location>
</feature>
<dbReference type="PROSITE" id="PS00211">
    <property type="entry name" value="ABC_TRANSPORTER_1"/>
    <property type="match status" value="1"/>
</dbReference>
<dbReference type="GO" id="GO:0005886">
    <property type="term" value="C:plasma membrane"/>
    <property type="evidence" value="ECO:0007669"/>
    <property type="project" value="UniProtKB-SubCell"/>
</dbReference>
<dbReference type="SUPFAM" id="SSF52540">
    <property type="entry name" value="P-loop containing nucleoside triphosphate hydrolases"/>
    <property type="match status" value="1"/>
</dbReference>
<keyword evidence="3" id="KW-1003">Cell membrane</keyword>
<dbReference type="PANTHER" id="PTHR43166">
    <property type="entry name" value="AMINO ACID IMPORT ATP-BINDING PROTEIN"/>
    <property type="match status" value="1"/>
</dbReference>
<name>A0A2N7W5H4_9BURK</name>
<keyword evidence="4 11" id="KW-0812">Transmembrane</keyword>
<dbReference type="InterPro" id="IPR050086">
    <property type="entry name" value="MetN_ABC_transporter-like"/>
</dbReference>
<reference evidence="13 14" key="1">
    <citation type="submission" date="2018-01" db="EMBL/GenBank/DDBJ databases">
        <title>Whole genome analyses suggest that Burkholderia sensu lato contains two further novel genera in the rhizoxinica-symbiotica group Mycetohabitans gen. nov., and Trinickia gen. nov.: implications for the evolution of diazotrophy and nodulation in the Burkholderiaceae.</title>
        <authorList>
            <person name="Estrada-de los Santos P."/>
            <person name="Palmer M."/>
            <person name="Chavez-Ramirez B."/>
            <person name="Beukes C."/>
            <person name="Steenkamp E.T."/>
            <person name="Hirsch A.M."/>
            <person name="Manyaka P."/>
            <person name="Maluk M."/>
            <person name="Lafos M."/>
            <person name="Crook M."/>
            <person name="Gross E."/>
            <person name="Simon M.F."/>
            <person name="Bueno dos Reis Junior F."/>
            <person name="Poole P.S."/>
            <person name="Venter S.N."/>
            <person name="James E.K."/>
        </authorList>
    </citation>
    <scope>NUCLEOTIDE SEQUENCE [LARGE SCALE GENOMIC DNA]</scope>
    <source>
        <strain evidence="13 14">GP25-8</strain>
    </source>
</reference>
<dbReference type="InterPro" id="IPR017871">
    <property type="entry name" value="ABC_transporter-like_CS"/>
</dbReference>
<dbReference type="InterPro" id="IPR027417">
    <property type="entry name" value="P-loop_NTPase"/>
</dbReference>
<keyword evidence="2" id="KW-0813">Transport</keyword>
<keyword evidence="8" id="KW-0029">Amino-acid transport</keyword>
<comment type="caution">
    <text evidence="13">The sequence shown here is derived from an EMBL/GenBank/DDBJ whole genome shotgun (WGS) entry which is preliminary data.</text>
</comment>
<evidence type="ECO:0000256" key="6">
    <source>
        <dbReference type="ARBA" id="ARBA00022840"/>
    </source>
</evidence>